<evidence type="ECO:0000313" key="2">
    <source>
        <dbReference type="EMBL" id="KFM60528.1"/>
    </source>
</evidence>
<accession>A0A087T5Y9</accession>
<reference evidence="2 3" key="1">
    <citation type="submission" date="2013-11" db="EMBL/GenBank/DDBJ databases">
        <title>Genome sequencing of Stegodyphus mimosarum.</title>
        <authorList>
            <person name="Bechsgaard J."/>
        </authorList>
    </citation>
    <scope>NUCLEOTIDE SEQUENCE [LARGE SCALE GENOMIC DNA]</scope>
</reference>
<dbReference type="OMA" id="ARNDEMC"/>
<dbReference type="PANTHER" id="PTHR47272:SF2">
    <property type="entry name" value="PIGGYBAC TRANSPOSABLE ELEMENT-DERIVED PROTEIN 3-LIKE"/>
    <property type="match status" value="1"/>
</dbReference>
<dbReference type="InterPro" id="IPR029526">
    <property type="entry name" value="PGBD"/>
</dbReference>
<gene>
    <name evidence="2" type="ORF">X975_18373</name>
</gene>
<dbReference type="PANTHER" id="PTHR47272">
    <property type="entry name" value="DDE_TNP_1_7 DOMAIN-CONTAINING PROTEIN"/>
    <property type="match status" value="1"/>
</dbReference>
<dbReference type="Proteomes" id="UP000054359">
    <property type="component" value="Unassembled WGS sequence"/>
</dbReference>
<organism evidence="2 3">
    <name type="scientific">Stegodyphus mimosarum</name>
    <name type="common">African social velvet spider</name>
    <dbReference type="NCBI Taxonomy" id="407821"/>
    <lineage>
        <taxon>Eukaryota</taxon>
        <taxon>Metazoa</taxon>
        <taxon>Ecdysozoa</taxon>
        <taxon>Arthropoda</taxon>
        <taxon>Chelicerata</taxon>
        <taxon>Arachnida</taxon>
        <taxon>Araneae</taxon>
        <taxon>Araneomorphae</taxon>
        <taxon>Entelegynae</taxon>
        <taxon>Eresoidea</taxon>
        <taxon>Eresidae</taxon>
        <taxon>Stegodyphus</taxon>
    </lineage>
</organism>
<dbReference type="EMBL" id="KK113587">
    <property type="protein sequence ID" value="KFM60528.1"/>
    <property type="molecule type" value="Genomic_DNA"/>
</dbReference>
<evidence type="ECO:0000259" key="1">
    <source>
        <dbReference type="Pfam" id="PF13843"/>
    </source>
</evidence>
<proteinExistence type="predicted"/>
<dbReference type="AlphaFoldDB" id="A0A087T5Y9"/>
<protein>
    <submittedName>
        <fullName evidence="2">PiggyBac transposable element-derived protein 3</fullName>
    </submittedName>
</protein>
<keyword evidence="3" id="KW-1185">Reference proteome</keyword>
<sequence length="229" mass="26512">MQQKMRVYGLGGGIVKKLATSIPKDFTHILHTDRYFTSVKCAEYLLRNKIYIVGTIMSNRLDNAKNKLKADKEMSREWDEMARNDEMCLIKWKDNKTVTLLSTCIGSEPLSTCKRWSKNEKKKIDVPQPGIVKAYNTSMGGTDLCDRYLAYYRCTVRTKKWPVRVFSHFVDLVISNCWIMHVRYHKQNNLTGAKSLMEYRMLVASALCRYEGNLTTNRGRPRLSSSSDE</sequence>
<feature type="non-terminal residue" evidence="2">
    <location>
        <position position="229"/>
    </location>
</feature>
<evidence type="ECO:0000313" key="3">
    <source>
        <dbReference type="Proteomes" id="UP000054359"/>
    </source>
</evidence>
<dbReference type="STRING" id="407821.A0A087T5Y9"/>
<name>A0A087T5Y9_STEMI</name>
<dbReference type="Pfam" id="PF13843">
    <property type="entry name" value="DDE_Tnp_1_7"/>
    <property type="match status" value="1"/>
</dbReference>
<feature type="domain" description="PiggyBac transposable element-derived protein" evidence="1">
    <location>
        <begin position="9"/>
        <end position="178"/>
    </location>
</feature>
<dbReference type="OrthoDB" id="6717667at2759"/>